<dbReference type="Gene3D" id="2.40.360.10">
    <property type="entry name" value="YmcC-like"/>
    <property type="match status" value="1"/>
</dbReference>
<name>A0ABV5HXE7_9RHOB</name>
<evidence type="ECO:0000313" key="2">
    <source>
        <dbReference type="Proteomes" id="UP001589670"/>
    </source>
</evidence>
<dbReference type="Pfam" id="PF11102">
    <property type="entry name" value="YjbF"/>
    <property type="match status" value="1"/>
</dbReference>
<keyword evidence="1" id="KW-0449">Lipoprotein</keyword>
<dbReference type="InterPro" id="IPR021308">
    <property type="entry name" value="GfcB"/>
</dbReference>
<proteinExistence type="predicted"/>
<dbReference type="EMBL" id="JBHMEC010000008">
    <property type="protein sequence ID" value="MFB9149091.1"/>
    <property type="molecule type" value="Genomic_DNA"/>
</dbReference>
<reference evidence="1 2" key="1">
    <citation type="submission" date="2024-09" db="EMBL/GenBank/DDBJ databases">
        <authorList>
            <person name="Sun Q."/>
            <person name="Mori K."/>
        </authorList>
    </citation>
    <scope>NUCLEOTIDE SEQUENCE [LARGE SCALE GENOMIC DNA]</scope>
    <source>
        <strain evidence="1 2">CECT 9424</strain>
    </source>
</reference>
<dbReference type="Proteomes" id="UP001589670">
    <property type="component" value="Unassembled WGS sequence"/>
</dbReference>
<protein>
    <submittedName>
        <fullName evidence="1">YjbF family lipoprotein</fullName>
    </submittedName>
</protein>
<dbReference type="SUPFAM" id="SSF159270">
    <property type="entry name" value="YmcC-like"/>
    <property type="match status" value="1"/>
</dbReference>
<keyword evidence="2" id="KW-1185">Reference proteome</keyword>
<dbReference type="RefSeq" id="WP_377067638.1">
    <property type="nucleotide sequence ID" value="NZ_JBHMEC010000008.1"/>
</dbReference>
<evidence type="ECO:0000313" key="1">
    <source>
        <dbReference type="EMBL" id="MFB9149091.1"/>
    </source>
</evidence>
<organism evidence="1 2">
    <name type="scientific">Roseovarius ramblicola</name>
    <dbReference type="NCBI Taxonomy" id="2022336"/>
    <lineage>
        <taxon>Bacteria</taxon>
        <taxon>Pseudomonadati</taxon>
        <taxon>Pseudomonadota</taxon>
        <taxon>Alphaproteobacteria</taxon>
        <taxon>Rhodobacterales</taxon>
        <taxon>Roseobacteraceae</taxon>
        <taxon>Roseovarius</taxon>
    </lineage>
</organism>
<comment type="caution">
    <text evidence="1">The sequence shown here is derived from an EMBL/GenBank/DDBJ whole genome shotgun (WGS) entry which is preliminary data.</text>
</comment>
<sequence length="204" mass="21672">MTEPRVPSLAAVMLALATALIAGCDRVGGVMGLTGTVGATAPQLIGPERLRVTVPDRGAQAVLGPVSRTGGVTVWQTLDGITLAFRDGALTGTRGLGDDLMSADVSGDLAMLRGTGPGGHHPHIRSYLDGENRTVFRSYQCRRAGTDRDSGPRGTALRRVAMHCISPRDSFTNVYWLDGAGTVTRSRQWVGPRIGYMETQRVAR</sequence>
<gene>
    <name evidence="1" type="ORF">ACFFU4_04920</name>
</gene>
<dbReference type="InterPro" id="IPR023373">
    <property type="entry name" value="YmcC_sf"/>
</dbReference>
<accession>A0ABV5HXE7</accession>
<dbReference type="PROSITE" id="PS51257">
    <property type="entry name" value="PROKAR_LIPOPROTEIN"/>
    <property type="match status" value="1"/>
</dbReference>